<dbReference type="EMBL" id="FNEV01000008">
    <property type="protein sequence ID" value="SDJ60575.1"/>
    <property type="molecule type" value="Genomic_DNA"/>
</dbReference>
<dbReference type="AlphaFoldDB" id="A0A1G8V5F1"/>
<organism evidence="1 2">
    <name type="scientific">Salimicrobium halophilum</name>
    <dbReference type="NCBI Taxonomy" id="86666"/>
    <lineage>
        <taxon>Bacteria</taxon>
        <taxon>Bacillati</taxon>
        <taxon>Bacillota</taxon>
        <taxon>Bacilli</taxon>
        <taxon>Bacillales</taxon>
        <taxon>Bacillaceae</taxon>
        <taxon>Salimicrobium</taxon>
    </lineage>
</organism>
<gene>
    <name evidence="1" type="ORF">SAMN04490247_2477</name>
</gene>
<evidence type="ECO:0000313" key="1">
    <source>
        <dbReference type="EMBL" id="SDJ60575.1"/>
    </source>
</evidence>
<reference evidence="2" key="1">
    <citation type="submission" date="2016-10" db="EMBL/GenBank/DDBJ databases">
        <authorList>
            <person name="Varghese N."/>
            <person name="Submissions S."/>
        </authorList>
    </citation>
    <scope>NUCLEOTIDE SEQUENCE [LARGE SCALE GENOMIC DNA]</scope>
    <source>
        <strain evidence="2">DSM 4771</strain>
    </source>
</reference>
<proteinExistence type="predicted"/>
<keyword evidence="2" id="KW-1185">Reference proteome</keyword>
<protein>
    <submittedName>
        <fullName evidence="1">Uncharacterized protein</fullName>
    </submittedName>
</protein>
<dbReference type="STRING" id="86666.SAMN04490247_2477"/>
<dbReference type="RefSeq" id="WP_176757512.1">
    <property type="nucleotide sequence ID" value="NZ_FNEV01000008.1"/>
</dbReference>
<name>A0A1G8V5F1_9BACI</name>
<dbReference type="Proteomes" id="UP000199225">
    <property type="component" value="Unassembled WGS sequence"/>
</dbReference>
<accession>A0A1G8V5F1</accession>
<evidence type="ECO:0000313" key="2">
    <source>
        <dbReference type="Proteomes" id="UP000199225"/>
    </source>
</evidence>
<sequence length="47" mass="5586">MCMDCERLEARIRQQEETVVQLIEMVAMMNGNMKNLLEQKERMPGTR</sequence>